<dbReference type="OrthoDB" id="9788973at2"/>
<keyword evidence="3 10" id="KW-0813">Transport</keyword>
<dbReference type="Proteomes" id="UP000002350">
    <property type="component" value="Chromosome"/>
</dbReference>
<evidence type="ECO:0000313" key="15">
    <source>
        <dbReference type="Proteomes" id="UP000002350"/>
    </source>
</evidence>
<dbReference type="SUPFAM" id="SSF158544">
    <property type="entry name" value="GspK insert domain-like"/>
    <property type="match status" value="2"/>
</dbReference>
<dbReference type="EMBL" id="AP011177">
    <property type="protein sequence ID" value="BAJ04165.1"/>
    <property type="molecule type" value="Genomic_DNA"/>
</dbReference>
<dbReference type="Gene3D" id="1.10.40.60">
    <property type="entry name" value="EpsJ-like"/>
    <property type="match status" value="2"/>
</dbReference>
<accession>D4ZEA4</accession>
<evidence type="ECO:0000259" key="13">
    <source>
        <dbReference type="Pfam" id="PF21687"/>
    </source>
</evidence>
<dbReference type="RefSeq" id="WP_013053449.1">
    <property type="nucleotide sequence ID" value="NC_014012.1"/>
</dbReference>
<keyword evidence="5 10" id="KW-0997">Cell inner membrane</keyword>
<gene>
    <name evidence="14" type="primary">gspK</name>
    <name evidence="14" type="ordered locus">SVI_4194</name>
</gene>
<feature type="domain" description="T2SS protein K first SAM-like" evidence="13">
    <location>
        <begin position="106"/>
        <end position="218"/>
    </location>
</feature>
<evidence type="ECO:0000259" key="12">
    <source>
        <dbReference type="Pfam" id="PF03934"/>
    </source>
</evidence>
<dbReference type="STRING" id="637905.SVI_4194"/>
<reference evidence="15" key="1">
    <citation type="journal article" date="2010" name="Mol. Biosyst.">
        <title>Complete genome sequence and comparative analysis of Shewanella violacea, a psychrophilic and piezophilic bacterium from deep sea floor sediments.</title>
        <authorList>
            <person name="Aono E."/>
            <person name="Baba T."/>
            <person name="Ara T."/>
            <person name="Nishi T."/>
            <person name="Nakamichi T."/>
            <person name="Inamoto E."/>
            <person name="Toyonaga H."/>
            <person name="Hasegawa M."/>
            <person name="Takai Y."/>
            <person name="Okumura Y."/>
            <person name="Baba M."/>
            <person name="Tomita M."/>
            <person name="Kato C."/>
            <person name="Oshima T."/>
            <person name="Nakasone K."/>
            <person name="Mori H."/>
        </authorList>
    </citation>
    <scope>NUCLEOTIDE SEQUENCE [LARGE SCALE GENOMIC DNA]</scope>
    <source>
        <strain evidence="15">JCM 10179 / CIP 106290 / LMG 19151 / DSS12</strain>
    </source>
</reference>
<evidence type="ECO:0000256" key="10">
    <source>
        <dbReference type="PIRNR" id="PIRNR002786"/>
    </source>
</evidence>
<evidence type="ECO:0000256" key="1">
    <source>
        <dbReference type="ARBA" id="ARBA00004533"/>
    </source>
</evidence>
<dbReference type="Pfam" id="PF21687">
    <property type="entry name" value="T2SSK_1st"/>
    <property type="match status" value="1"/>
</dbReference>
<evidence type="ECO:0000256" key="6">
    <source>
        <dbReference type="ARBA" id="ARBA00022692"/>
    </source>
</evidence>
<feature type="domain" description="T2SS protein K second SAM-like" evidence="12">
    <location>
        <begin position="225"/>
        <end position="290"/>
    </location>
</feature>
<comment type="subcellular location">
    <subcellularLocation>
        <location evidence="1 10">Cell inner membrane</location>
    </subcellularLocation>
</comment>
<keyword evidence="6 11" id="KW-0812">Transmembrane</keyword>
<protein>
    <recommendedName>
        <fullName evidence="10">Type II secretion system protein K</fullName>
    </recommendedName>
</protein>
<evidence type="ECO:0000256" key="2">
    <source>
        <dbReference type="ARBA" id="ARBA00007246"/>
    </source>
</evidence>
<dbReference type="GO" id="GO:0009306">
    <property type="term" value="P:protein secretion"/>
    <property type="evidence" value="ECO:0007669"/>
    <property type="project" value="InterPro"/>
</dbReference>
<evidence type="ECO:0000313" key="14">
    <source>
        <dbReference type="EMBL" id="BAJ04165.1"/>
    </source>
</evidence>
<keyword evidence="7" id="KW-0653">Protein transport</keyword>
<dbReference type="eggNOG" id="COG3156">
    <property type="taxonomic scope" value="Bacteria"/>
</dbReference>
<dbReference type="InterPro" id="IPR005628">
    <property type="entry name" value="GspK"/>
</dbReference>
<evidence type="ECO:0000256" key="3">
    <source>
        <dbReference type="ARBA" id="ARBA00022448"/>
    </source>
</evidence>
<evidence type="ECO:0000256" key="11">
    <source>
        <dbReference type="SAM" id="Phobius"/>
    </source>
</evidence>
<dbReference type="GO" id="GO:0005886">
    <property type="term" value="C:plasma membrane"/>
    <property type="evidence" value="ECO:0007669"/>
    <property type="project" value="UniProtKB-SubCell"/>
</dbReference>
<organism evidence="14 15">
    <name type="scientific">Shewanella violacea (strain JCM 10179 / CIP 106290 / LMG 19151 / DSS12)</name>
    <dbReference type="NCBI Taxonomy" id="637905"/>
    <lineage>
        <taxon>Bacteria</taxon>
        <taxon>Pseudomonadati</taxon>
        <taxon>Pseudomonadota</taxon>
        <taxon>Gammaproteobacteria</taxon>
        <taxon>Alteromonadales</taxon>
        <taxon>Shewanellaceae</taxon>
        <taxon>Shewanella</taxon>
    </lineage>
</organism>
<evidence type="ECO:0000256" key="8">
    <source>
        <dbReference type="ARBA" id="ARBA00022989"/>
    </source>
</evidence>
<dbReference type="KEGG" id="svo:SVI_4194"/>
<name>D4ZEA4_SHEVD</name>
<dbReference type="InterPro" id="IPR049031">
    <property type="entry name" value="T2SSK_SAM-like_1st"/>
</dbReference>
<dbReference type="AlphaFoldDB" id="D4ZEA4"/>
<dbReference type="NCBIfam" id="NF037980">
    <property type="entry name" value="T2SS_GspK"/>
    <property type="match status" value="1"/>
</dbReference>
<dbReference type="InterPro" id="IPR049179">
    <property type="entry name" value="T2SSK_SAM-like_2nd"/>
</dbReference>
<feature type="transmembrane region" description="Helical" evidence="11">
    <location>
        <begin position="12"/>
        <end position="30"/>
    </location>
</feature>
<dbReference type="HOGENOM" id="CLU_057294_0_0_6"/>
<keyword evidence="9 10" id="KW-0472">Membrane</keyword>
<keyword evidence="4 10" id="KW-1003">Cell membrane</keyword>
<dbReference type="InterPro" id="IPR038072">
    <property type="entry name" value="GspK_central_sf"/>
</dbReference>
<proteinExistence type="inferred from homology"/>
<dbReference type="Pfam" id="PF03934">
    <property type="entry name" value="T2SSK"/>
    <property type="match status" value="1"/>
</dbReference>
<evidence type="ECO:0000256" key="4">
    <source>
        <dbReference type="ARBA" id="ARBA00022475"/>
    </source>
</evidence>
<dbReference type="PANTHER" id="PTHR38831">
    <property type="entry name" value="TYPE II SECRETION SYSTEM PROTEIN K"/>
    <property type="match status" value="1"/>
</dbReference>
<evidence type="ECO:0000256" key="9">
    <source>
        <dbReference type="ARBA" id="ARBA00023136"/>
    </source>
</evidence>
<keyword evidence="15" id="KW-1185">Reference proteome</keyword>
<dbReference type="Gene3D" id="3.30.1300.30">
    <property type="entry name" value="GSPII I/J protein-like"/>
    <property type="match status" value="1"/>
</dbReference>
<keyword evidence="8 11" id="KW-1133">Transmembrane helix</keyword>
<evidence type="ECO:0000256" key="7">
    <source>
        <dbReference type="ARBA" id="ARBA00022927"/>
    </source>
</evidence>
<dbReference type="SUPFAM" id="SSF54523">
    <property type="entry name" value="Pili subunits"/>
    <property type="match status" value="1"/>
</dbReference>
<comment type="similarity">
    <text evidence="2 10">Belongs to the GSP K family.</text>
</comment>
<sequence>MNQLPAKQRGVALIVVLLIVAMVAIIATNINSRNQLSVRRTLNLAEYNQAYWYAISAEELAKKVLKQDFEDSDDNRVHLQQYWAQADVVFPAENGEIGGTISDLKSCFNLNALSAKSEKGAGGSQPKLPLAAVQYKGLLVALGMDDFGAERLTHTLKDYIDEDSTASPFGAEDADYESRAVPYRAANTLMSHRSELRAVLGYTQNIYLKLLPYICVIPGVKTQVLNVNTIKVEQAALLAGMFANKISVGEAESIINQRPADGFEKIDDFTNISSISSLIAANEALKSSFDIKSKYFKLDAGAKVENANFRLESVLRVDGTKIEVLTRQFGGQK</sequence>
<dbReference type="PIRSF" id="PIRSF002786">
    <property type="entry name" value="XcpX"/>
    <property type="match status" value="1"/>
</dbReference>
<evidence type="ECO:0000256" key="5">
    <source>
        <dbReference type="ARBA" id="ARBA00022519"/>
    </source>
</evidence>
<dbReference type="PANTHER" id="PTHR38831:SF1">
    <property type="entry name" value="TYPE II SECRETION SYSTEM PROTEIN K-RELATED"/>
    <property type="match status" value="1"/>
</dbReference>
<dbReference type="InterPro" id="IPR045584">
    <property type="entry name" value="Pilin-like"/>
</dbReference>